<name>X1I2V3_9ZZZZ</name>
<dbReference type="EMBL" id="BARU01022778">
    <property type="protein sequence ID" value="GAH60409.1"/>
    <property type="molecule type" value="Genomic_DNA"/>
</dbReference>
<gene>
    <name evidence="1" type="ORF">S03H2_37055</name>
</gene>
<comment type="caution">
    <text evidence="1">The sequence shown here is derived from an EMBL/GenBank/DDBJ whole genome shotgun (WGS) entry which is preliminary data.</text>
</comment>
<dbReference type="AlphaFoldDB" id="X1I2V3"/>
<sequence length="107" mass="12298">TESKPKLAFGFGYDPKTIKNGISNFNFSHSIDKNLKLYEFNPKLSYKIFNTLAAILKYKCIGSELKNGNTTIKNNYFITDKDPDQIVKEINRAITKIFKDFDPIPKN</sequence>
<feature type="non-terminal residue" evidence="1">
    <location>
        <position position="1"/>
    </location>
</feature>
<evidence type="ECO:0000313" key="1">
    <source>
        <dbReference type="EMBL" id="GAH60409.1"/>
    </source>
</evidence>
<accession>X1I2V3</accession>
<organism evidence="1">
    <name type="scientific">marine sediment metagenome</name>
    <dbReference type="NCBI Taxonomy" id="412755"/>
    <lineage>
        <taxon>unclassified sequences</taxon>
        <taxon>metagenomes</taxon>
        <taxon>ecological metagenomes</taxon>
    </lineage>
</organism>
<proteinExistence type="predicted"/>
<reference evidence="1" key="1">
    <citation type="journal article" date="2014" name="Front. Microbiol.">
        <title>High frequency of phylogenetically diverse reductive dehalogenase-homologous genes in deep subseafloor sedimentary metagenomes.</title>
        <authorList>
            <person name="Kawai M."/>
            <person name="Futagami T."/>
            <person name="Toyoda A."/>
            <person name="Takaki Y."/>
            <person name="Nishi S."/>
            <person name="Hori S."/>
            <person name="Arai W."/>
            <person name="Tsubouchi T."/>
            <person name="Morono Y."/>
            <person name="Uchiyama I."/>
            <person name="Ito T."/>
            <person name="Fujiyama A."/>
            <person name="Inagaki F."/>
            <person name="Takami H."/>
        </authorList>
    </citation>
    <scope>NUCLEOTIDE SEQUENCE</scope>
    <source>
        <strain evidence="1">Expedition CK06-06</strain>
    </source>
</reference>
<protein>
    <submittedName>
        <fullName evidence="1">Uncharacterized protein</fullName>
    </submittedName>
</protein>